<evidence type="ECO:0000313" key="3">
    <source>
        <dbReference type="Proteomes" id="UP000199267"/>
    </source>
</evidence>
<organism evidence="2 3">
    <name type="scientific">Azotobacter beijerinckii</name>
    <dbReference type="NCBI Taxonomy" id="170623"/>
    <lineage>
        <taxon>Bacteria</taxon>
        <taxon>Pseudomonadati</taxon>
        <taxon>Pseudomonadota</taxon>
        <taxon>Gammaproteobacteria</taxon>
        <taxon>Pseudomonadales</taxon>
        <taxon>Pseudomonadaceae</taxon>
        <taxon>Azotobacter</taxon>
    </lineage>
</organism>
<evidence type="ECO:0000313" key="2">
    <source>
        <dbReference type="EMBL" id="SEQ30375.1"/>
    </source>
</evidence>
<gene>
    <name evidence="2" type="ORF">SAMN04244573_01345</name>
</gene>
<dbReference type="InterPro" id="IPR027018">
    <property type="entry name" value="Hemolysin_E"/>
</dbReference>
<reference evidence="2 3" key="1">
    <citation type="submission" date="2016-10" db="EMBL/GenBank/DDBJ databases">
        <authorList>
            <person name="de Groot N.N."/>
        </authorList>
    </citation>
    <scope>NUCLEOTIDE SEQUENCE [LARGE SCALE GENOMIC DNA]</scope>
    <source>
        <strain evidence="2 3">DSM 378</strain>
    </source>
</reference>
<dbReference type="Proteomes" id="UP000199267">
    <property type="component" value="Unassembled WGS sequence"/>
</dbReference>
<dbReference type="SUPFAM" id="SSF58100">
    <property type="entry name" value="Bacterial hemolysins"/>
    <property type="match status" value="1"/>
</dbReference>
<proteinExistence type="inferred from homology"/>
<protein>
    <submittedName>
        <fullName evidence="2">Hemolysin E</fullName>
    </submittedName>
</protein>
<dbReference type="Pfam" id="PF06109">
    <property type="entry name" value="HlyE"/>
    <property type="match status" value="1"/>
</dbReference>
<dbReference type="CDD" id="cd22651">
    <property type="entry name" value="HlyE-like"/>
    <property type="match status" value="1"/>
</dbReference>
<dbReference type="EMBL" id="FOFJ01000009">
    <property type="protein sequence ID" value="SEQ30375.1"/>
    <property type="molecule type" value="Genomic_DNA"/>
</dbReference>
<dbReference type="Gene3D" id="1.20.1170.10">
    <property type="match status" value="1"/>
</dbReference>
<dbReference type="GO" id="GO:0044179">
    <property type="term" value="P:hemolysis in another organism"/>
    <property type="evidence" value="ECO:0007669"/>
    <property type="project" value="InterPro"/>
</dbReference>
<accession>A0A1H9EXJ2</accession>
<comment type="similarity">
    <text evidence="1">Belongs to the hemolysin E family.</text>
</comment>
<name>A0A1H9EXJ2_9GAMM</name>
<dbReference type="AlphaFoldDB" id="A0A1H9EXJ2"/>
<sequence>MVAEAQAVVEIVKDGLEAGDKALDLYNKILDQLIPWKTFEETIDNLTKYEKDYSNAAGEIVAQVKTLLLNSRDEYFKATQSVFEWSSVASQLLTAYLQLFENYNEEKAKAQKSILLKVLNDGINKMTVAQASLHASSESFNAASGHISSLSTQLNNDFVEGSNYYDMQVDRLRKEAYGGAAAGLVLGPFGLLISYSIAAGVLEGKLIPALKEKFEEVKEHFKTIEGIVSKASDDIDGAKIKLQEEIVVIGDMKSQTETTSLYVEYDDLMLNLLKESARKLIDQCSIYIERHGARGFSLKSVA</sequence>
<evidence type="ECO:0000256" key="1">
    <source>
        <dbReference type="ARBA" id="ARBA00005444"/>
    </source>
</evidence>
<dbReference type="RefSeq" id="WP_090620569.1">
    <property type="nucleotide sequence ID" value="NZ_FOFJ01000009.1"/>
</dbReference>